<protein>
    <submittedName>
        <fullName evidence="3">Tetratricopeptide (TPR) repeat protein</fullName>
    </submittedName>
</protein>
<comment type="caution">
    <text evidence="3">The sequence shown here is derived from an EMBL/GenBank/DDBJ whole genome shotgun (WGS) entry which is preliminary data.</text>
</comment>
<feature type="region of interest" description="Disordered" evidence="1">
    <location>
        <begin position="255"/>
        <end position="493"/>
    </location>
</feature>
<dbReference type="InterPro" id="IPR007730">
    <property type="entry name" value="SPOR-like_dom"/>
</dbReference>
<evidence type="ECO:0000256" key="1">
    <source>
        <dbReference type="SAM" id="MobiDB-lite"/>
    </source>
</evidence>
<dbReference type="InterPro" id="IPR011990">
    <property type="entry name" value="TPR-like_helical_dom_sf"/>
</dbReference>
<keyword evidence="4" id="KW-1185">Reference proteome</keyword>
<dbReference type="EMBL" id="JACHKA010000001">
    <property type="protein sequence ID" value="MBB5984598.1"/>
    <property type="molecule type" value="Genomic_DNA"/>
</dbReference>
<feature type="compositionally biased region" description="Pro residues" evidence="1">
    <location>
        <begin position="354"/>
        <end position="368"/>
    </location>
</feature>
<accession>A0ABR6NBE2</accession>
<evidence type="ECO:0000313" key="4">
    <source>
        <dbReference type="Proteomes" id="UP001138540"/>
    </source>
</evidence>
<evidence type="ECO:0000313" key="3">
    <source>
        <dbReference type="EMBL" id="MBB5984598.1"/>
    </source>
</evidence>
<evidence type="ECO:0000259" key="2">
    <source>
        <dbReference type="PROSITE" id="PS51724"/>
    </source>
</evidence>
<feature type="domain" description="SPOR" evidence="2">
    <location>
        <begin position="504"/>
        <end position="585"/>
    </location>
</feature>
<feature type="compositionally biased region" description="Basic and acidic residues" evidence="1">
    <location>
        <begin position="473"/>
        <end position="493"/>
    </location>
</feature>
<dbReference type="SUPFAM" id="SSF48452">
    <property type="entry name" value="TPR-like"/>
    <property type="match status" value="1"/>
</dbReference>
<gene>
    <name evidence="3" type="ORF">HNP60_000572</name>
</gene>
<feature type="compositionally biased region" description="Low complexity" evidence="1">
    <location>
        <begin position="369"/>
        <end position="395"/>
    </location>
</feature>
<feature type="compositionally biased region" description="Low complexity" evidence="1">
    <location>
        <begin position="451"/>
        <end position="460"/>
    </location>
</feature>
<dbReference type="Proteomes" id="UP001138540">
    <property type="component" value="Unassembled WGS sequence"/>
</dbReference>
<reference evidence="3 4" key="1">
    <citation type="submission" date="2020-08" db="EMBL/GenBank/DDBJ databases">
        <title>Exploring microbial biodiversity for novel pathways involved in the catabolism of aromatic compounds derived from lignin.</title>
        <authorList>
            <person name="Elkins J."/>
        </authorList>
    </citation>
    <scope>NUCLEOTIDE SEQUENCE [LARGE SCALE GENOMIC DNA]</scope>
    <source>
        <strain evidence="3 4">B1D3A</strain>
    </source>
</reference>
<feature type="compositionally biased region" description="Low complexity" evidence="1">
    <location>
        <begin position="299"/>
        <end position="321"/>
    </location>
</feature>
<organism evidence="3 4">
    <name type="scientific">Sphingobium lignivorans</name>
    <dbReference type="NCBI Taxonomy" id="2735886"/>
    <lineage>
        <taxon>Bacteria</taxon>
        <taxon>Pseudomonadati</taxon>
        <taxon>Pseudomonadota</taxon>
        <taxon>Alphaproteobacteria</taxon>
        <taxon>Sphingomonadales</taxon>
        <taxon>Sphingomonadaceae</taxon>
        <taxon>Sphingobium</taxon>
    </lineage>
</organism>
<proteinExistence type="predicted"/>
<feature type="compositionally biased region" description="Pro residues" evidence="1">
    <location>
        <begin position="396"/>
        <end position="408"/>
    </location>
</feature>
<name>A0ABR6NBE2_9SPHN</name>
<feature type="compositionally biased region" description="Basic and acidic residues" evidence="1">
    <location>
        <begin position="264"/>
        <end position="291"/>
    </location>
</feature>
<sequence>MALMLATTAGAQAQTSGEVVQATPPAAAVEQLNRNLAQLSRNPQDVNALLGAGQAALDLGDIQAANGFYARANMVNPRLGKAKLGLAIVQIALKQPVEAAMNFDLAAELGEQAQGHLAERGLAYDLTGQQEKAQRDYAAALRANPGDQLARLRHAVSLGISGRVAESDSELEKQLSDGDREAWRMRAFIYAMNGRIGEARRVTQSVMPKGLAEALDPYMQRLPLLDAGQKAAAAYYGEFPANVLKLAAPDPVRERDVQVAAANAEREREREARSSRRNRSSDRNAGRDSRQRTANGGQAAARPSASTPASAGWSNAPKAPAGQPPAPTTPPPTPAPTPVASAPTSTQLASGARTPPPSSATTPPPAPAPQTQGATAAPPRTQGPSDPGTAIAAATPAPPPSGPAPAPAPSAGAPSPGFSQAAQPVATPAPSLADALSGLSIPEEERRRAAAADLEAVARIQEQRRKAQAAADAKTKAEAEAKAKARAEAEAEKKAEAERKAKLAANPSRNWVQIATGKDVDALAFDLRRMRRTYADAIGDQAGWTAQWGATRRLLVGPFKNVEDARAVVAKIAKSGGDAFLWQSEAGEDVTKIGGK</sequence>
<feature type="compositionally biased region" description="Low complexity" evidence="1">
    <location>
        <begin position="338"/>
        <end position="353"/>
    </location>
</feature>
<feature type="compositionally biased region" description="Pro residues" evidence="1">
    <location>
        <begin position="322"/>
        <end position="337"/>
    </location>
</feature>
<dbReference type="PRINTS" id="PR01217">
    <property type="entry name" value="PRICHEXTENSN"/>
</dbReference>
<dbReference type="PROSITE" id="PS51724">
    <property type="entry name" value="SPOR"/>
    <property type="match status" value="1"/>
</dbReference>
<feature type="compositionally biased region" description="Low complexity" evidence="1">
    <location>
        <begin position="409"/>
        <end position="422"/>
    </location>
</feature>
<dbReference type="Gene3D" id="1.25.40.10">
    <property type="entry name" value="Tetratricopeptide repeat domain"/>
    <property type="match status" value="1"/>
</dbReference>